<keyword evidence="11 12" id="KW-0472">Membrane</keyword>
<feature type="domain" description="EF-hand" evidence="16">
    <location>
        <begin position="93"/>
        <end position="128"/>
    </location>
</feature>
<dbReference type="OrthoDB" id="270584at2759"/>
<dbReference type="Pfam" id="PF13499">
    <property type="entry name" value="EF-hand_7"/>
    <property type="match status" value="1"/>
</dbReference>
<keyword evidence="8" id="KW-0106">Calcium</keyword>
<dbReference type="Gene3D" id="1.50.40.10">
    <property type="entry name" value="Mitochondrial carrier domain"/>
    <property type="match status" value="1"/>
</dbReference>
<evidence type="ECO:0000256" key="1">
    <source>
        <dbReference type="ARBA" id="ARBA00004448"/>
    </source>
</evidence>
<evidence type="ECO:0000256" key="6">
    <source>
        <dbReference type="ARBA" id="ARBA00022737"/>
    </source>
</evidence>
<evidence type="ECO:0000256" key="8">
    <source>
        <dbReference type="ARBA" id="ARBA00022837"/>
    </source>
</evidence>
<sequence>MSGVGQAVEHVNLPAVAAAAGEDHSPGRRPGCCNPVKKPGPVSMDHVLSALQETMDDRDARIRSLFNFFDDANAGYLDYAQIEKGLSALQIPAEYKYANDLLRAIDVEHNGCILPEELWDALVKAGIEIDDEQLASFVEHVDKDNNGIITFEEWRDFLLLYPHEATIENIYHYWERAYLVDIGEQAVIPERISKHVHASKYLIAGAVAGTASRTATAPLDRLKVVLQVQTTRASIGPAIKNIWREGGFLGFFRGNGLNVLKVAPESAIKFYTYEMLKNIIGDIKGEGKDDIGASGRLVAGGLAGAVAQTAIYPMDLVKTRLQTCVCDGGKVPSLGKLSKDIWVQEGPRAFYRGLVLPSLLGIIPYAGIDLAAYETLKDMSKRYILHDGEPGPFVQLGCGTISGALGATCVYPLQVIRTRLQAQRTNTTDAYKGMGDVFRRTLEHEGFRGFYKGLFPNLLKVVPAASITYLRKDLELGGLLTACESEALDRTNSLHRPDTAAPTNEPNIGLLYLFATSSLGVYEIIIAGLGLISP</sequence>
<feature type="transmembrane region" description="Helical" evidence="15">
    <location>
        <begin position="510"/>
        <end position="532"/>
    </location>
</feature>
<evidence type="ECO:0000256" key="5">
    <source>
        <dbReference type="ARBA" id="ARBA00022723"/>
    </source>
</evidence>
<comment type="subcellular location">
    <subcellularLocation>
        <location evidence="1">Mitochondrion inner membrane</location>
        <topology evidence="1">Multi-pass membrane protein</topology>
    </subcellularLocation>
</comment>
<dbReference type="GO" id="GO:0005509">
    <property type="term" value="F:calcium ion binding"/>
    <property type="evidence" value="ECO:0007669"/>
    <property type="project" value="InterPro"/>
</dbReference>
<dbReference type="GO" id="GO:0005315">
    <property type="term" value="F:phosphate transmembrane transporter activity"/>
    <property type="evidence" value="ECO:0007669"/>
    <property type="project" value="UniProtKB-ARBA"/>
</dbReference>
<dbReference type="InterPro" id="IPR002048">
    <property type="entry name" value="EF_hand_dom"/>
</dbReference>
<dbReference type="InterPro" id="IPR018247">
    <property type="entry name" value="EF_Hand_1_Ca_BS"/>
</dbReference>
<keyword evidence="7" id="KW-0999">Mitochondrion inner membrane</keyword>
<dbReference type="GO" id="GO:0015217">
    <property type="term" value="F:ADP transmembrane transporter activity"/>
    <property type="evidence" value="ECO:0007669"/>
    <property type="project" value="UniProtKB-ARBA"/>
</dbReference>
<feature type="repeat" description="Solcar" evidence="12">
    <location>
        <begin position="390"/>
        <end position="478"/>
    </location>
</feature>
<evidence type="ECO:0000313" key="17">
    <source>
        <dbReference type="EMBL" id="GFZ03968.1"/>
    </source>
</evidence>
<dbReference type="FunFam" id="1.10.238.10:FF:000138">
    <property type="entry name" value="Calcium-binding mitochondrial carrier protein SCaMC-1"/>
    <property type="match status" value="1"/>
</dbReference>
<dbReference type="AlphaFoldDB" id="A0A7J0G0X2"/>
<dbReference type="Pfam" id="PF00153">
    <property type="entry name" value="Mito_carr"/>
    <property type="match status" value="3"/>
</dbReference>
<gene>
    <name evidence="17" type="ORF">Acr_16g0005920</name>
</gene>
<keyword evidence="3 13" id="KW-0813">Transport</keyword>
<dbReference type="GO" id="GO:0080122">
    <property type="term" value="F:AMP transmembrane transporter activity"/>
    <property type="evidence" value="ECO:0007669"/>
    <property type="project" value="UniProtKB-ARBA"/>
</dbReference>
<evidence type="ECO:0000256" key="7">
    <source>
        <dbReference type="ARBA" id="ARBA00022792"/>
    </source>
</evidence>
<evidence type="ECO:0000256" key="13">
    <source>
        <dbReference type="RuleBase" id="RU000488"/>
    </source>
</evidence>
<comment type="similarity">
    <text evidence="2 13">Belongs to the mitochondrial carrier (TC 2.A.29) family.</text>
</comment>
<accession>A0A7J0G0X2</accession>
<dbReference type="InterPro" id="IPR011992">
    <property type="entry name" value="EF-hand-dom_pair"/>
</dbReference>
<evidence type="ECO:0000259" key="16">
    <source>
        <dbReference type="PROSITE" id="PS50222"/>
    </source>
</evidence>
<dbReference type="SUPFAM" id="SSF103506">
    <property type="entry name" value="Mitochondrial carrier"/>
    <property type="match status" value="1"/>
</dbReference>
<dbReference type="PRINTS" id="PR00926">
    <property type="entry name" value="MITOCARRIER"/>
</dbReference>
<dbReference type="EMBL" id="BJWL01000016">
    <property type="protein sequence ID" value="GFZ03968.1"/>
    <property type="molecule type" value="Genomic_DNA"/>
</dbReference>
<dbReference type="InterPro" id="IPR018108">
    <property type="entry name" value="MCP_transmembrane"/>
</dbReference>
<dbReference type="Gene3D" id="1.10.238.10">
    <property type="entry name" value="EF-hand"/>
    <property type="match status" value="2"/>
</dbReference>
<evidence type="ECO:0000256" key="4">
    <source>
        <dbReference type="ARBA" id="ARBA00022692"/>
    </source>
</evidence>
<evidence type="ECO:0000256" key="9">
    <source>
        <dbReference type="ARBA" id="ARBA00022989"/>
    </source>
</evidence>
<evidence type="ECO:0000256" key="3">
    <source>
        <dbReference type="ARBA" id="ARBA00022448"/>
    </source>
</evidence>
<feature type="region of interest" description="Disordered" evidence="14">
    <location>
        <begin position="19"/>
        <end position="38"/>
    </location>
</feature>
<keyword evidence="18" id="KW-1185">Reference proteome</keyword>
<dbReference type="FunFam" id="1.50.40.10:FF:000067">
    <property type="entry name" value="Mitochondrial substrate carrier family protein"/>
    <property type="match status" value="1"/>
</dbReference>
<dbReference type="PANTHER" id="PTHR24089">
    <property type="entry name" value="SOLUTE CARRIER FAMILY 25"/>
    <property type="match status" value="1"/>
</dbReference>
<dbReference type="CDD" id="cd00051">
    <property type="entry name" value="EFh"/>
    <property type="match status" value="1"/>
</dbReference>
<dbReference type="InterPro" id="IPR002067">
    <property type="entry name" value="MCP"/>
</dbReference>
<feature type="domain" description="EF-hand" evidence="16">
    <location>
        <begin position="57"/>
        <end position="92"/>
    </location>
</feature>
<dbReference type="PROSITE" id="PS50222">
    <property type="entry name" value="EF_HAND_2"/>
    <property type="match status" value="3"/>
</dbReference>
<keyword evidence="9 15" id="KW-1133">Transmembrane helix</keyword>
<evidence type="ECO:0000256" key="11">
    <source>
        <dbReference type="ARBA" id="ARBA00023136"/>
    </source>
</evidence>
<evidence type="ECO:0000256" key="10">
    <source>
        <dbReference type="ARBA" id="ARBA00023128"/>
    </source>
</evidence>
<dbReference type="Proteomes" id="UP000585474">
    <property type="component" value="Unassembled WGS sequence"/>
</dbReference>
<keyword evidence="5" id="KW-0479">Metal-binding</keyword>
<protein>
    <submittedName>
        <fullName evidence="17">Mitochondrial substrate carrier family protein</fullName>
    </submittedName>
</protein>
<evidence type="ECO:0000256" key="12">
    <source>
        <dbReference type="PROSITE-ProRule" id="PRU00282"/>
    </source>
</evidence>
<comment type="caution">
    <text evidence="17">The sequence shown here is derived from an EMBL/GenBank/DDBJ whole genome shotgun (WGS) entry which is preliminary data.</text>
</comment>
<feature type="repeat" description="Solcar" evidence="12">
    <location>
        <begin position="291"/>
        <end position="379"/>
    </location>
</feature>
<evidence type="ECO:0000313" key="18">
    <source>
        <dbReference type="Proteomes" id="UP000585474"/>
    </source>
</evidence>
<reference evidence="17 18" key="1">
    <citation type="submission" date="2019-07" db="EMBL/GenBank/DDBJ databases">
        <title>De Novo Assembly of kiwifruit Actinidia rufa.</title>
        <authorList>
            <person name="Sugita-Konishi S."/>
            <person name="Sato K."/>
            <person name="Mori E."/>
            <person name="Abe Y."/>
            <person name="Kisaki G."/>
            <person name="Hamano K."/>
            <person name="Suezawa K."/>
            <person name="Otani M."/>
            <person name="Fukuda T."/>
            <person name="Manabe T."/>
            <person name="Gomi K."/>
            <person name="Tabuchi M."/>
            <person name="Akimitsu K."/>
            <person name="Kataoka I."/>
        </authorList>
    </citation>
    <scope>NUCLEOTIDE SEQUENCE [LARGE SCALE GENOMIC DNA]</scope>
    <source>
        <strain evidence="18">cv. Fuchu</strain>
    </source>
</reference>
<evidence type="ECO:0000256" key="15">
    <source>
        <dbReference type="SAM" id="Phobius"/>
    </source>
</evidence>
<feature type="repeat" description="Solcar" evidence="12">
    <location>
        <begin position="196"/>
        <end position="279"/>
    </location>
</feature>
<name>A0A7J0G0X2_9ERIC</name>
<evidence type="ECO:0000256" key="2">
    <source>
        <dbReference type="ARBA" id="ARBA00006375"/>
    </source>
</evidence>
<dbReference type="GO" id="GO:0005347">
    <property type="term" value="F:ATP transmembrane transporter activity"/>
    <property type="evidence" value="ECO:0007669"/>
    <property type="project" value="UniProtKB-ARBA"/>
</dbReference>
<dbReference type="SUPFAM" id="SSF47473">
    <property type="entry name" value="EF-hand"/>
    <property type="match status" value="1"/>
</dbReference>
<keyword evidence="4 12" id="KW-0812">Transmembrane</keyword>
<dbReference type="GO" id="GO:0035435">
    <property type="term" value="P:phosphate ion transmembrane transport"/>
    <property type="evidence" value="ECO:0007669"/>
    <property type="project" value="UniProtKB-ARBA"/>
</dbReference>
<organism evidence="17 18">
    <name type="scientific">Actinidia rufa</name>
    <dbReference type="NCBI Taxonomy" id="165716"/>
    <lineage>
        <taxon>Eukaryota</taxon>
        <taxon>Viridiplantae</taxon>
        <taxon>Streptophyta</taxon>
        <taxon>Embryophyta</taxon>
        <taxon>Tracheophyta</taxon>
        <taxon>Spermatophyta</taxon>
        <taxon>Magnoliopsida</taxon>
        <taxon>eudicotyledons</taxon>
        <taxon>Gunneridae</taxon>
        <taxon>Pentapetalae</taxon>
        <taxon>asterids</taxon>
        <taxon>Ericales</taxon>
        <taxon>Actinidiaceae</taxon>
        <taxon>Actinidia</taxon>
    </lineage>
</organism>
<dbReference type="PROSITE" id="PS00018">
    <property type="entry name" value="EF_HAND_1"/>
    <property type="match status" value="1"/>
</dbReference>
<feature type="domain" description="EF-hand" evidence="16">
    <location>
        <begin position="129"/>
        <end position="164"/>
    </location>
</feature>
<dbReference type="GO" id="GO:0005743">
    <property type="term" value="C:mitochondrial inner membrane"/>
    <property type="evidence" value="ECO:0007669"/>
    <property type="project" value="UniProtKB-SubCell"/>
</dbReference>
<keyword evidence="6" id="KW-0677">Repeat</keyword>
<dbReference type="InterPro" id="IPR023395">
    <property type="entry name" value="MCP_dom_sf"/>
</dbReference>
<keyword evidence="10" id="KW-0496">Mitochondrion</keyword>
<proteinExistence type="inferred from homology"/>
<evidence type="ECO:0000256" key="14">
    <source>
        <dbReference type="SAM" id="MobiDB-lite"/>
    </source>
</evidence>
<dbReference type="PROSITE" id="PS50920">
    <property type="entry name" value="SOLCAR"/>
    <property type="match status" value="3"/>
</dbReference>